<evidence type="ECO:0000313" key="3">
    <source>
        <dbReference type="Proteomes" id="UP000015105"/>
    </source>
</evidence>
<feature type="region of interest" description="Disordered" evidence="1">
    <location>
        <begin position="102"/>
        <end position="188"/>
    </location>
</feature>
<sequence>SSHLHASLPLFTTSPRPSPQTKLLLAGRRGTQLCRLSLLANAALPGTAPHSHHPPPPGRSGRRRQRPAAAPRAALPHRVDPAPVAARFGSALAGLQLRPLHASPARHGRHPGAAAAQHRPRRGVVPWRPRPARPRRRRHPQGRHSRRVRRRRGFSRPFRLRRRVPPHRPRSAPPGPATRPRAPRRPCPRLRVVGAQRRCGRPLHGLPLPQGPARARAAGHLPRRRHRPEPGAPPAPAAAAGVRRGGGLVRGGGAVLHAGPALRGVRLRRRRGPRDMDRGKRVQLQRTHHHALAPQPPQSHQ</sequence>
<reference evidence="2" key="3">
    <citation type="journal article" date="2017" name="Nature">
        <title>Genome sequence of the progenitor of the wheat D genome Aegilops tauschii.</title>
        <authorList>
            <person name="Luo M.C."/>
            <person name="Gu Y.Q."/>
            <person name="Puiu D."/>
            <person name="Wang H."/>
            <person name="Twardziok S.O."/>
            <person name="Deal K.R."/>
            <person name="Huo N."/>
            <person name="Zhu T."/>
            <person name="Wang L."/>
            <person name="Wang Y."/>
            <person name="McGuire P.E."/>
            <person name="Liu S."/>
            <person name="Long H."/>
            <person name="Ramasamy R.K."/>
            <person name="Rodriguez J.C."/>
            <person name="Van S.L."/>
            <person name="Yuan L."/>
            <person name="Wang Z."/>
            <person name="Xia Z."/>
            <person name="Xiao L."/>
            <person name="Anderson O.D."/>
            <person name="Ouyang S."/>
            <person name="Liang Y."/>
            <person name="Zimin A.V."/>
            <person name="Pertea G."/>
            <person name="Qi P."/>
            <person name="Bennetzen J.L."/>
            <person name="Dai X."/>
            <person name="Dawson M.W."/>
            <person name="Muller H.G."/>
            <person name="Kugler K."/>
            <person name="Rivarola-Duarte L."/>
            <person name="Spannagl M."/>
            <person name="Mayer K.F.X."/>
            <person name="Lu F.H."/>
            <person name="Bevan M.W."/>
            <person name="Leroy P."/>
            <person name="Li P."/>
            <person name="You F.M."/>
            <person name="Sun Q."/>
            <person name="Liu Z."/>
            <person name="Lyons E."/>
            <person name="Wicker T."/>
            <person name="Salzberg S.L."/>
            <person name="Devos K.M."/>
            <person name="Dvorak J."/>
        </authorList>
    </citation>
    <scope>NUCLEOTIDE SEQUENCE [LARGE SCALE GENOMIC DNA]</scope>
    <source>
        <strain evidence="2">cv. AL8/78</strain>
    </source>
</reference>
<feature type="compositionally biased region" description="Low complexity" evidence="1">
    <location>
        <begin position="67"/>
        <end position="76"/>
    </location>
</feature>
<feature type="region of interest" description="Disordered" evidence="1">
    <location>
        <begin position="223"/>
        <end position="243"/>
    </location>
</feature>
<dbReference type="Proteomes" id="UP000015105">
    <property type="component" value="Chromosome 1D"/>
</dbReference>
<dbReference type="AlphaFoldDB" id="A0A452ZI46"/>
<feature type="region of interest" description="Disordered" evidence="1">
    <location>
        <begin position="263"/>
        <end position="301"/>
    </location>
</feature>
<feature type="region of interest" description="Disordered" evidence="1">
    <location>
        <begin position="1"/>
        <end position="20"/>
    </location>
</feature>
<accession>A0A452ZI46</accession>
<evidence type="ECO:0000313" key="2">
    <source>
        <dbReference type="EnsemblPlants" id="AET1Gv20791000.1"/>
    </source>
</evidence>
<name>A0A452ZI46_AEGTS</name>
<feature type="region of interest" description="Disordered" evidence="1">
    <location>
        <begin position="44"/>
        <end position="80"/>
    </location>
</feature>
<feature type="compositionally biased region" description="Basic residues" evidence="1">
    <location>
        <begin position="130"/>
        <end position="170"/>
    </location>
</feature>
<evidence type="ECO:0000256" key="1">
    <source>
        <dbReference type="SAM" id="MobiDB-lite"/>
    </source>
</evidence>
<keyword evidence="3" id="KW-1185">Reference proteome</keyword>
<reference evidence="2" key="5">
    <citation type="journal article" date="2021" name="G3 (Bethesda)">
        <title>Aegilops tauschii genome assembly Aet v5.0 features greater sequence contiguity and improved annotation.</title>
        <authorList>
            <person name="Wang L."/>
            <person name="Zhu T."/>
            <person name="Rodriguez J.C."/>
            <person name="Deal K.R."/>
            <person name="Dubcovsky J."/>
            <person name="McGuire P.E."/>
            <person name="Lux T."/>
            <person name="Spannagl M."/>
            <person name="Mayer K.F.X."/>
            <person name="Baldrich P."/>
            <person name="Meyers B.C."/>
            <person name="Huo N."/>
            <person name="Gu Y.Q."/>
            <person name="Zhou H."/>
            <person name="Devos K.M."/>
            <person name="Bennetzen J.L."/>
            <person name="Unver T."/>
            <person name="Budak H."/>
            <person name="Gulick P.J."/>
            <person name="Galiba G."/>
            <person name="Kalapos B."/>
            <person name="Nelson D.R."/>
            <person name="Li P."/>
            <person name="You F.M."/>
            <person name="Luo M.C."/>
            <person name="Dvorak J."/>
        </authorList>
    </citation>
    <scope>NUCLEOTIDE SEQUENCE [LARGE SCALE GENOMIC DNA]</scope>
    <source>
        <strain evidence="2">cv. AL8/78</strain>
    </source>
</reference>
<reference evidence="2" key="4">
    <citation type="submission" date="2019-03" db="UniProtKB">
        <authorList>
            <consortium name="EnsemblPlants"/>
        </authorList>
    </citation>
    <scope>IDENTIFICATION</scope>
</reference>
<reference evidence="3" key="2">
    <citation type="journal article" date="2017" name="Nat. Plants">
        <title>The Aegilops tauschii genome reveals multiple impacts of transposons.</title>
        <authorList>
            <person name="Zhao G."/>
            <person name="Zou C."/>
            <person name="Li K."/>
            <person name="Wang K."/>
            <person name="Li T."/>
            <person name="Gao L."/>
            <person name="Zhang X."/>
            <person name="Wang H."/>
            <person name="Yang Z."/>
            <person name="Liu X."/>
            <person name="Jiang W."/>
            <person name="Mao L."/>
            <person name="Kong X."/>
            <person name="Jiao Y."/>
            <person name="Jia J."/>
        </authorList>
    </citation>
    <scope>NUCLEOTIDE SEQUENCE [LARGE SCALE GENOMIC DNA]</scope>
    <source>
        <strain evidence="3">cv. AL8/78</strain>
    </source>
</reference>
<reference evidence="3" key="1">
    <citation type="journal article" date="2014" name="Science">
        <title>Ancient hybridizations among the ancestral genomes of bread wheat.</title>
        <authorList>
            <consortium name="International Wheat Genome Sequencing Consortium,"/>
            <person name="Marcussen T."/>
            <person name="Sandve S.R."/>
            <person name="Heier L."/>
            <person name="Spannagl M."/>
            <person name="Pfeifer M."/>
            <person name="Jakobsen K.S."/>
            <person name="Wulff B.B."/>
            <person name="Steuernagel B."/>
            <person name="Mayer K.F."/>
            <person name="Olsen O.A."/>
        </authorList>
    </citation>
    <scope>NUCLEOTIDE SEQUENCE [LARGE SCALE GENOMIC DNA]</scope>
    <source>
        <strain evidence="3">cv. AL8/78</strain>
    </source>
</reference>
<proteinExistence type="predicted"/>
<feature type="compositionally biased region" description="Basic residues" evidence="1">
    <location>
        <begin position="281"/>
        <end position="291"/>
    </location>
</feature>
<organism evidence="2 3">
    <name type="scientific">Aegilops tauschii subsp. strangulata</name>
    <name type="common">Goatgrass</name>
    <dbReference type="NCBI Taxonomy" id="200361"/>
    <lineage>
        <taxon>Eukaryota</taxon>
        <taxon>Viridiplantae</taxon>
        <taxon>Streptophyta</taxon>
        <taxon>Embryophyta</taxon>
        <taxon>Tracheophyta</taxon>
        <taxon>Spermatophyta</taxon>
        <taxon>Magnoliopsida</taxon>
        <taxon>Liliopsida</taxon>
        <taxon>Poales</taxon>
        <taxon>Poaceae</taxon>
        <taxon>BOP clade</taxon>
        <taxon>Pooideae</taxon>
        <taxon>Triticodae</taxon>
        <taxon>Triticeae</taxon>
        <taxon>Triticinae</taxon>
        <taxon>Aegilops</taxon>
    </lineage>
</organism>
<dbReference type="Gramene" id="AET1Gv20791000.1">
    <property type="protein sequence ID" value="AET1Gv20791000.1"/>
    <property type="gene ID" value="AET1Gv20791000"/>
</dbReference>
<protein>
    <submittedName>
        <fullName evidence="2">Uncharacterized protein</fullName>
    </submittedName>
</protein>
<feature type="compositionally biased region" description="Low complexity" evidence="1">
    <location>
        <begin position="111"/>
        <end position="127"/>
    </location>
</feature>
<dbReference type="EnsemblPlants" id="AET1Gv20791000.1">
    <property type="protein sequence ID" value="AET1Gv20791000.1"/>
    <property type="gene ID" value="AET1Gv20791000"/>
</dbReference>